<dbReference type="GO" id="GO:0005886">
    <property type="term" value="C:plasma membrane"/>
    <property type="evidence" value="ECO:0007669"/>
    <property type="project" value="UniProtKB-SubCell"/>
</dbReference>
<evidence type="ECO:0000256" key="6">
    <source>
        <dbReference type="ARBA" id="ARBA00022989"/>
    </source>
</evidence>
<evidence type="ECO:0000256" key="3">
    <source>
        <dbReference type="ARBA" id="ARBA00022448"/>
    </source>
</evidence>
<feature type="transmembrane region" description="Helical" evidence="8">
    <location>
        <begin position="113"/>
        <end position="133"/>
    </location>
</feature>
<dbReference type="GO" id="GO:0008324">
    <property type="term" value="F:monoatomic cation transmembrane transporter activity"/>
    <property type="evidence" value="ECO:0007669"/>
    <property type="project" value="InterPro"/>
</dbReference>
<feature type="transmembrane region" description="Helical" evidence="8">
    <location>
        <begin position="389"/>
        <end position="409"/>
    </location>
</feature>
<feature type="transmembrane region" description="Helical" evidence="8">
    <location>
        <begin position="545"/>
        <end position="564"/>
    </location>
</feature>
<feature type="transmembrane region" description="Helical" evidence="8">
    <location>
        <begin position="481"/>
        <end position="500"/>
    </location>
</feature>
<evidence type="ECO:0000256" key="5">
    <source>
        <dbReference type="ARBA" id="ARBA00022692"/>
    </source>
</evidence>
<dbReference type="InterPro" id="IPR006512">
    <property type="entry name" value="YidE_YbjL"/>
</dbReference>
<organism evidence="10 11">
    <name type="scientific">Maribellus luteus</name>
    <dbReference type="NCBI Taxonomy" id="2305463"/>
    <lineage>
        <taxon>Bacteria</taxon>
        <taxon>Pseudomonadati</taxon>
        <taxon>Bacteroidota</taxon>
        <taxon>Bacteroidia</taxon>
        <taxon>Marinilabiliales</taxon>
        <taxon>Prolixibacteraceae</taxon>
        <taxon>Maribellus</taxon>
    </lineage>
</organism>
<accession>A0A399T6W5</accession>
<evidence type="ECO:0000256" key="8">
    <source>
        <dbReference type="SAM" id="Phobius"/>
    </source>
</evidence>
<proteinExistence type="inferred from homology"/>
<dbReference type="PANTHER" id="PTHR30445">
    <property type="entry name" value="K(+)_H(+) ANTIPORTER SUBUNIT KHTT"/>
    <property type="match status" value="1"/>
</dbReference>
<dbReference type="GO" id="GO:0006813">
    <property type="term" value="P:potassium ion transport"/>
    <property type="evidence" value="ECO:0007669"/>
    <property type="project" value="InterPro"/>
</dbReference>
<keyword evidence="11" id="KW-1185">Reference proteome</keyword>
<feature type="domain" description="RCK C-terminal" evidence="9">
    <location>
        <begin position="296"/>
        <end position="379"/>
    </location>
</feature>
<keyword evidence="5 8" id="KW-0812">Transmembrane</keyword>
<dbReference type="PANTHER" id="PTHR30445:SF3">
    <property type="entry name" value="TRANSPORT PROTEIN YIDE-RELATED"/>
    <property type="match status" value="1"/>
</dbReference>
<evidence type="ECO:0000313" key="11">
    <source>
        <dbReference type="Proteomes" id="UP000265926"/>
    </source>
</evidence>
<feature type="transmembrane region" description="Helical" evidence="8">
    <location>
        <begin position="451"/>
        <end position="469"/>
    </location>
</feature>
<evidence type="ECO:0000259" key="9">
    <source>
        <dbReference type="PROSITE" id="PS51202"/>
    </source>
</evidence>
<feature type="transmembrane region" description="Helical" evidence="8">
    <location>
        <begin position="175"/>
        <end position="196"/>
    </location>
</feature>
<comment type="subcellular location">
    <subcellularLocation>
        <location evidence="1">Cell membrane</location>
        <topology evidence="1">Multi-pass membrane protein</topology>
    </subcellularLocation>
</comment>
<protein>
    <submittedName>
        <fullName evidence="10">Putative transporter</fullName>
    </submittedName>
</protein>
<evidence type="ECO:0000256" key="4">
    <source>
        <dbReference type="ARBA" id="ARBA00022475"/>
    </source>
</evidence>
<dbReference type="NCBIfam" id="NF003007">
    <property type="entry name" value="PRK03818.1"/>
    <property type="match status" value="1"/>
</dbReference>
<dbReference type="InterPro" id="IPR036721">
    <property type="entry name" value="RCK_C_sf"/>
</dbReference>
<feature type="transmembrane region" description="Helical" evidence="8">
    <location>
        <begin position="20"/>
        <end position="44"/>
    </location>
</feature>
<feature type="transmembrane region" description="Helical" evidence="8">
    <location>
        <begin position="51"/>
        <end position="70"/>
    </location>
</feature>
<comment type="caution">
    <text evidence="10">The sequence shown here is derived from an EMBL/GenBank/DDBJ whole genome shotgun (WGS) entry which is preliminary data.</text>
</comment>
<dbReference type="InterPro" id="IPR006037">
    <property type="entry name" value="RCK_C"/>
</dbReference>
<evidence type="ECO:0000256" key="7">
    <source>
        <dbReference type="ARBA" id="ARBA00023136"/>
    </source>
</evidence>
<dbReference type="SUPFAM" id="SSF116726">
    <property type="entry name" value="TrkA C-terminal domain-like"/>
    <property type="match status" value="2"/>
</dbReference>
<dbReference type="Proteomes" id="UP000265926">
    <property type="component" value="Unassembled WGS sequence"/>
</dbReference>
<keyword evidence="7 8" id="KW-0472">Membrane</keyword>
<keyword evidence="4" id="KW-1003">Cell membrane</keyword>
<name>A0A399T6W5_9BACT</name>
<evidence type="ECO:0000256" key="2">
    <source>
        <dbReference type="ARBA" id="ARBA00009854"/>
    </source>
</evidence>
<reference evidence="10 11" key="1">
    <citation type="submission" date="2018-08" db="EMBL/GenBank/DDBJ databases">
        <title>Pallidiluteibacterium maritimus gen. nov., sp. nov., isolated from coastal sediment.</title>
        <authorList>
            <person name="Zhou L.Y."/>
        </authorList>
    </citation>
    <scope>NUCLEOTIDE SEQUENCE [LARGE SCALE GENOMIC DNA]</scope>
    <source>
        <strain evidence="10 11">XSD2</strain>
    </source>
</reference>
<dbReference type="PROSITE" id="PS51202">
    <property type="entry name" value="RCK_C"/>
    <property type="match status" value="1"/>
</dbReference>
<feature type="transmembrane region" description="Helical" evidence="8">
    <location>
        <begin position="82"/>
        <end position="101"/>
    </location>
</feature>
<dbReference type="EMBL" id="QWGR01000001">
    <property type="protein sequence ID" value="RIJ50615.1"/>
    <property type="molecule type" value="Genomic_DNA"/>
</dbReference>
<evidence type="ECO:0000313" key="10">
    <source>
        <dbReference type="EMBL" id="RIJ50615.1"/>
    </source>
</evidence>
<dbReference type="AlphaFoldDB" id="A0A399T6W5"/>
<keyword evidence="3" id="KW-0813">Transport</keyword>
<sequence length="565" mass="61027">MRIYFRLLPFKQTTMGIINLFSQSGTPSTLLFLSLVGISGILLGKIKVFNIKLGIAGVLFTGLLIGHLGARSNAETLHFVKEFGLILFVYSIGLDVGPRFLSSLKSNGLKLNLLAVGIVVLGFLCAIGLKLAFDIPTPVITGIMCGAVTNTPGLGAAQQVIQEQLSNPQLTELAGMAYAVAYPFGIIGIILTMLIIRGFFKIKVQKEAEDFSNKVSGVSGKLEAVNLKVSNQALEGKTIAFLRETLSGEFVLSRIFRNNEFIIPEEDDTIQTEDVLYGVSTKQSFNILELKVGKLEKTGDLNITGRLGMRHVVFTNKKLAGKTIKEIGISRRFPVNITRIFRFGSEIMPSENDSVEFGDTIRIVGKRKALDEVAKLLGNSMKELSHPNIIPILIGIFAGVLLGSIPFAIPGLPAPAKLGLAGGPLLIALFLGHKGRIGKLDFYMTPGANLFIRELGIILFLACVGLGAGKHFVETIINGGYMWMAYGVAITAIPILIIGFTARFLKFNYLSICGLLAGSMTDPPALEFANSQAPVQAQSTAYATVYPLVMFLRILLAQALVLIFL</sequence>
<dbReference type="OrthoDB" id="9155749at2"/>
<keyword evidence="6 8" id="KW-1133">Transmembrane helix</keyword>
<evidence type="ECO:0000256" key="1">
    <source>
        <dbReference type="ARBA" id="ARBA00004651"/>
    </source>
</evidence>
<dbReference type="Gene3D" id="3.30.70.1450">
    <property type="entry name" value="Regulator of K+ conductance, C-terminal domain"/>
    <property type="match status" value="2"/>
</dbReference>
<comment type="similarity">
    <text evidence="2">Belongs to the AAE transporter (TC 2.A.81) family.</text>
</comment>
<gene>
    <name evidence="10" type="ORF">D1614_01375</name>
</gene>
<dbReference type="Pfam" id="PF02080">
    <property type="entry name" value="TrkA_C"/>
    <property type="match status" value="1"/>
</dbReference>
<dbReference type="NCBIfam" id="TIGR01625">
    <property type="entry name" value="YidE_YbjL_dupl"/>
    <property type="match status" value="2"/>
</dbReference>
<dbReference type="InterPro" id="IPR050144">
    <property type="entry name" value="AAE_transporter"/>
</dbReference>
<dbReference type="Pfam" id="PF06826">
    <property type="entry name" value="Asp-Al_Ex"/>
    <property type="match status" value="2"/>
</dbReference>